<sequence>MAILWRGAGALVLAAGLFAAGWTVNGWRKGAEIAELTAARAQADLADANTALSDLKEAGVRIRQSADDYLVIKSDLGAKMDAIRKDLKNAKPLPVDCRPDDVRVRNLSSAVDAAKQAAAAR</sequence>
<reference evidence="2 3" key="1">
    <citation type="submission" date="2016-03" db="EMBL/GenBank/DDBJ databases">
        <title>Complete genome sequence of a novel chlorpyrifos degrading bacterium, Cupriavidus nantongensis sp. X1.</title>
        <authorList>
            <person name="Fang L."/>
        </authorList>
    </citation>
    <scope>NUCLEOTIDE SEQUENCE [LARGE SCALE GENOMIC DNA]</scope>
    <source>
        <strain evidence="2 3">X1</strain>
    </source>
</reference>
<dbReference type="EMBL" id="CP014844">
    <property type="protein sequence ID" value="AMR80255.1"/>
    <property type="molecule type" value="Genomic_DNA"/>
</dbReference>
<dbReference type="AlphaFoldDB" id="A0A142JQ93"/>
<dbReference type="OrthoDB" id="8966773at2"/>
<dbReference type="Proteomes" id="UP000075238">
    <property type="component" value="Chromosome 1"/>
</dbReference>
<accession>A0A142JQ93</accession>
<keyword evidence="1" id="KW-0175">Coiled coil</keyword>
<gene>
    <name evidence="2" type="ORF">A2G96_08055</name>
</gene>
<organism evidence="2 3">
    <name type="scientific">Cupriavidus nantongensis</name>
    <dbReference type="NCBI Taxonomy" id="1796606"/>
    <lineage>
        <taxon>Bacteria</taxon>
        <taxon>Pseudomonadati</taxon>
        <taxon>Pseudomonadota</taxon>
        <taxon>Betaproteobacteria</taxon>
        <taxon>Burkholderiales</taxon>
        <taxon>Burkholderiaceae</taxon>
        <taxon>Cupriavidus</taxon>
    </lineage>
</organism>
<dbReference type="KEGG" id="cnan:A2G96_08055"/>
<keyword evidence="3" id="KW-1185">Reference proteome</keyword>
<proteinExistence type="predicted"/>
<protein>
    <submittedName>
        <fullName evidence="2">Uncharacterized protein</fullName>
    </submittedName>
</protein>
<evidence type="ECO:0000313" key="3">
    <source>
        <dbReference type="Proteomes" id="UP000075238"/>
    </source>
</evidence>
<name>A0A142JQ93_9BURK</name>
<evidence type="ECO:0000256" key="1">
    <source>
        <dbReference type="SAM" id="Coils"/>
    </source>
</evidence>
<dbReference type="STRING" id="1796606.A2G96_08055"/>
<feature type="coiled-coil region" evidence="1">
    <location>
        <begin position="31"/>
        <end position="58"/>
    </location>
</feature>
<evidence type="ECO:0000313" key="2">
    <source>
        <dbReference type="EMBL" id="AMR80255.1"/>
    </source>
</evidence>